<keyword evidence="4" id="KW-0804">Transcription</keyword>
<evidence type="ECO:0000259" key="7">
    <source>
        <dbReference type="Pfam" id="PF04082"/>
    </source>
</evidence>
<sequence>MEQYSSVENETVLGSENEASQQLQTEIDHQLGGQFSNPSYKSIDPQLWLHDESDMTVGNEQESNPNLEPISSHDYGGLLAPEPMDFFPGSLNFGTISGNRTPRTMITFGLETDLDFSTVDLSLLDSYNTHNPFEFDTLAIYTPLFESIDKTMNDNGINETKDSYSPHRRIWRFVPTSEDHGFCEHDNLLLPPKAVSNPTPESLVDFDSRSTPGRLDLLSRDKILSIAVSQLKQPISLAVSSFPSLELLDSLIQYYLTAPFSSGNLWFHRASFNPKRVRPELLLAMAAAGAVLTPDSTLRKLGFAMQEVVRHQLQIIFEGDNTLIREVELHEAFLLNLEIAIWSGNSRKMEIAESFLQPLLTMIRRGGMLHHSSYPAITVHDSDDGDVLEQKWMSWAKQESAKRLAYRVLKHDAQSSMALLINPLISYAEFSVPLPASPRLWTAASAQEWKEIYLQDNAVFASGPVPTLSDCVANFDVLESNRSVSDTTILCDAILHTMWAIVWEYRRFKSLLGNNSRYWDNGLLMTSRYQELAKLLGYFRIGCQDQSGILLEVISMHMHVSLEEIQVLATLDDPIKALKTQQCSSIMRWSKEREARQAIWHAGQVIRHVKLLPPQTLRDFTAVLLYHAGLVLWAYGLSLRVRNATNPLYESRLDRSRLDSLASAAGIYEQENAWLDGEETEEVRRYISLERGVPALRGTLPETLLVLLDDPKAVLDVVLSVMESNYPVQPSVKKPPLVVNLIHLIEKVREGTRY</sequence>
<protein>
    <recommendedName>
        <fullName evidence="7">Xylanolytic transcriptional activator regulatory domain-containing protein</fullName>
    </recommendedName>
</protein>
<dbReference type="GeneID" id="55999256"/>
<dbReference type="EMBL" id="CP055903">
    <property type="protein sequence ID" value="QKX64604.1"/>
    <property type="molecule type" value="Genomic_DNA"/>
</dbReference>
<evidence type="ECO:0000256" key="6">
    <source>
        <dbReference type="SAM" id="MobiDB-lite"/>
    </source>
</evidence>
<evidence type="ECO:0000256" key="2">
    <source>
        <dbReference type="ARBA" id="ARBA00022833"/>
    </source>
</evidence>
<keyword evidence="9" id="KW-1185">Reference proteome</keyword>
<proteinExistence type="predicted"/>
<evidence type="ECO:0000313" key="9">
    <source>
        <dbReference type="Proteomes" id="UP000509510"/>
    </source>
</evidence>
<evidence type="ECO:0000256" key="5">
    <source>
        <dbReference type="ARBA" id="ARBA00023242"/>
    </source>
</evidence>
<feature type="domain" description="Xylanolytic transcriptional activator regulatory" evidence="7">
    <location>
        <begin position="267"/>
        <end position="453"/>
    </location>
</feature>
<dbReference type="GO" id="GO:0008270">
    <property type="term" value="F:zinc ion binding"/>
    <property type="evidence" value="ECO:0007669"/>
    <property type="project" value="InterPro"/>
</dbReference>
<reference evidence="9" key="1">
    <citation type="submission" date="2020-06" db="EMBL/GenBank/DDBJ databases">
        <title>A chromosome-scale genome assembly of Talaromyces rugulosus W13939.</title>
        <authorList>
            <person name="Wang B."/>
            <person name="Guo L."/>
            <person name="Ye K."/>
            <person name="Wang L."/>
        </authorList>
    </citation>
    <scope>NUCLEOTIDE SEQUENCE [LARGE SCALE GENOMIC DNA]</scope>
    <source>
        <strain evidence="9">W13939</strain>
    </source>
</reference>
<dbReference type="InterPro" id="IPR007219">
    <property type="entry name" value="XnlR_reg_dom"/>
</dbReference>
<keyword evidence="3" id="KW-0805">Transcription regulation</keyword>
<dbReference type="Pfam" id="PF04082">
    <property type="entry name" value="Fungal_trans"/>
    <property type="match status" value="1"/>
</dbReference>
<dbReference type="OrthoDB" id="40579at2759"/>
<evidence type="ECO:0000313" key="8">
    <source>
        <dbReference type="EMBL" id="QKX64604.1"/>
    </source>
</evidence>
<dbReference type="KEGG" id="trg:TRUGW13939_11779"/>
<organism evidence="8 9">
    <name type="scientific">Talaromyces rugulosus</name>
    <name type="common">Penicillium rugulosum</name>
    <dbReference type="NCBI Taxonomy" id="121627"/>
    <lineage>
        <taxon>Eukaryota</taxon>
        <taxon>Fungi</taxon>
        <taxon>Dikarya</taxon>
        <taxon>Ascomycota</taxon>
        <taxon>Pezizomycotina</taxon>
        <taxon>Eurotiomycetes</taxon>
        <taxon>Eurotiomycetidae</taxon>
        <taxon>Eurotiales</taxon>
        <taxon>Trichocomaceae</taxon>
        <taxon>Talaromyces</taxon>
        <taxon>Talaromyces sect. Islandici</taxon>
    </lineage>
</organism>
<evidence type="ECO:0000256" key="1">
    <source>
        <dbReference type="ARBA" id="ARBA00022723"/>
    </source>
</evidence>
<dbReference type="AlphaFoldDB" id="A0A7H8RDZ8"/>
<evidence type="ECO:0000256" key="4">
    <source>
        <dbReference type="ARBA" id="ARBA00023163"/>
    </source>
</evidence>
<dbReference type="PANTHER" id="PTHR47660:SF7">
    <property type="entry name" value="TRANSCRIPTION FACTOR WITH C2H2 AND ZN(2)-CYS(6) DNA BINDING DOMAIN (EUROFUNG)"/>
    <property type="match status" value="1"/>
</dbReference>
<keyword evidence="5" id="KW-0539">Nucleus</keyword>
<dbReference type="RefSeq" id="XP_035350777.1">
    <property type="nucleotide sequence ID" value="XM_035494884.1"/>
</dbReference>
<gene>
    <name evidence="8" type="ORF">TRUGW13939_11779</name>
</gene>
<feature type="region of interest" description="Disordered" evidence="6">
    <location>
        <begin position="1"/>
        <end position="22"/>
    </location>
</feature>
<dbReference type="GO" id="GO:0006351">
    <property type="term" value="P:DNA-templated transcription"/>
    <property type="evidence" value="ECO:0007669"/>
    <property type="project" value="InterPro"/>
</dbReference>
<dbReference type="GO" id="GO:0003677">
    <property type="term" value="F:DNA binding"/>
    <property type="evidence" value="ECO:0007669"/>
    <property type="project" value="InterPro"/>
</dbReference>
<name>A0A7H8RDZ8_TALRU</name>
<accession>A0A7H8RDZ8</accession>
<dbReference type="Proteomes" id="UP000509510">
    <property type="component" value="Chromosome VI"/>
</dbReference>
<dbReference type="PANTHER" id="PTHR47660">
    <property type="entry name" value="TRANSCRIPTION FACTOR WITH C2H2 AND ZN(2)-CYS(6) DNA BINDING DOMAIN (EUROFUNG)-RELATED-RELATED"/>
    <property type="match status" value="1"/>
</dbReference>
<keyword evidence="1" id="KW-0479">Metal-binding</keyword>
<evidence type="ECO:0000256" key="3">
    <source>
        <dbReference type="ARBA" id="ARBA00023015"/>
    </source>
</evidence>
<keyword evidence="2" id="KW-0862">Zinc</keyword>